<name>A0AAX6DSV7_IRIPA</name>
<sequence>MVAVMVRVSLPLSIMCDGGGDALCGGGTHGGYGRGDDGQNWETVLAVVGWPLAVGRRRSGLLVAWPRAEEARLGFSDVVAAARHSDRPVLTAWMSRRVRHEDARPFSHGGFSGDDVVREVRVRVFFSVYFGLLVRSLRFLCPIRT</sequence>
<proteinExistence type="predicted"/>
<evidence type="ECO:0000313" key="2">
    <source>
        <dbReference type="Proteomes" id="UP001140949"/>
    </source>
</evidence>
<comment type="caution">
    <text evidence="1">The sequence shown here is derived from an EMBL/GenBank/DDBJ whole genome shotgun (WGS) entry which is preliminary data.</text>
</comment>
<evidence type="ECO:0000313" key="1">
    <source>
        <dbReference type="EMBL" id="KAJ6794890.1"/>
    </source>
</evidence>
<accession>A0AAX6DSV7</accession>
<keyword evidence="2" id="KW-1185">Reference proteome</keyword>
<dbReference type="EMBL" id="JANAVB010042020">
    <property type="protein sequence ID" value="KAJ6794890.1"/>
    <property type="molecule type" value="Genomic_DNA"/>
</dbReference>
<reference evidence="1" key="1">
    <citation type="journal article" date="2023" name="GigaByte">
        <title>Genome assembly of the bearded iris, Iris pallida Lam.</title>
        <authorList>
            <person name="Bruccoleri R.E."/>
            <person name="Oakeley E.J."/>
            <person name="Faust A.M.E."/>
            <person name="Altorfer M."/>
            <person name="Dessus-Babus S."/>
            <person name="Burckhardt D."/>
            <person name="Oertli M."/>
            <person name="Naumann U."/>
            <person name="Petersen F."/>
            <person name="Wong J."/>
        </authorList>
    </citation>
    <scope>NUCLEOTIDE SEQUENCE</scope>
    <source>
        <strain evidence="1">GSM-AAB239-AS_SAM_17_03QT</strain>
    </source>
</reference>
<gene>
    <name evidence="1" type="ORF">M6B38_228280</name>
</gene>
<reference evidence="1" key="2">
    <citation type="submission" date="2023-04" db="EMBL/GenBank/DDBJ databases">
        <authorList>
            <person name="Bruccoleri R.E."/>
            <person name="Oakeley E.J."/>
            <person name="Faust A.-M."/>
            <person name="Dessus-Babus S."/>
            <person name="Altorfer M."/>
            <person name="Burckhardt D."/>
            <person name="Oertli M."/>
            <person name="Naumann U."/>
            <person name="Petersen F."/>
            <person name="Wong J."/>
        </authorList>
    </citation>
    <scope>NUCLEOTIDE SEQUENCE</scope>
    <source>
        <strain evidence="1">GSM-AAB239-AS_SAM_17_03QT</strain>
        <tissue evidence="1">Leaf</tissue>
    </source>
</reference>
<dbReference type="Proteomes" id="UP001140949">
    <property type="component" value="Unassembled WGS sequence"/>
</dbReference>
<organism evidence="1 2">
    <name type="scientific">Iris pallida</name>
    <name type="common">Sweet iris</name>
    <dbReference type="NCBI Taxonomy" id="29817"/>
    <lineage>
        <taxon>Eukaryota</taxon>
        <taxon>Viridiplantae</taxon>
        <taxon>Streptophyta</taxon>
        <taxon>Embryophyta</taxon>
        <taxon>Tracheophyta</taxon>
        <taxon>Spermatophyta</taxon>
        <taxon>Magnoliopsida</taxon>
        <taxon>Liliopsida</taxon>
        <taxon>Asparagales</taxon>
        <taxon>Iridaceae</taxon>
        <taxon>Iridoideae</taxon>
        <taxon>Irideae</taxon>
        <taxon>Iris</taxon>
    </lineage>
</organism>
<protein>
    <submittedName>
        <fullName evidence="1">Spidroin-1-like</fullName>
    </submittedName>
</protein>
<dbReference type="AlphaFoldDB" id="A0AAX6DSV7"/>